<evidence type="ECO:0000259" key="6">
    <source>
        <dbReference type="PROSITE" id="PS50977"/>
    </source>
</evidence>
<dbReference type="SUPFAM" id="SSF46689">
    <property type="entry name" value="Homeodomain-like"/>
    <property type="match status" value="1"/>
</dbReference>
<keyword evidence="3" id="KW-0804">Transcription</keyword>
<dbReference type="Pfam" id="PF00440">
    <property type="entry name" value="TetR_N"/>
    <property type="match status" value="1"/>
</dbReference>
<reference evidence="8" key="1">
    <citation type="journal article" date="2019" name="Int. J. Syst. Evol. Microbiol.">
        <title>The Global Catalogue of Microorganisms (GCM) 10K type strain sequencing project: providing services to taxonomists for standard genome sequencing and annotation.</title>
        <authorList>
            <consortium name="The Broad Institute Genomics Platform"/>
            <consortium name="The Broad Institute Genome Sequencing Center for Infectious Disease"/>
            <person name="Wu L."/>
            <person name="Ma J."/>
        </authorList>
    </citation>
    <scope>NUCLEOTIDE SEQUENCE [LARGE SCALE GENOMIC DNA]</scope>
    <source>
        <strain evidence="8">CGMCC 1.12482</strain>
    </source>
</reference>
<dbReference type="EMBL" id="BMFF01000004">
    <property type="protein sequence ID" value="GGD01852.1"/>
    <property type="molecule type" value="Genomic_DNA"/>
</dbReference>
<dbReference type="InterPro" id="IPR009057">
    <property type="entry name" value="Homeodomain-like_sf"/>
</dbReference>
<dbReference type="Proteomes" id="UP000638188">
    <property type="component" value="Unassembled WGS sequence"/>
</dbReference>
<dbReference type="PRINTS" id="PR00455">
    <property type="entry name" value="HTHTETR"/>
</dbReference>
<accession>A0ABQ1PRD5</accession>
<feature type="DNA-binding region" description="H-T-H motif" evidence="4">
    <location>
        <begin position="53"/>
        <end position="72"/>
    </location>
</feature>
<dbReference type="InterPro" id="IPR001647">
    <property type="entry name" value="HTH_TetR"/>
</dbReference>
<sequence>MNITTNPAPAEKKPEPKRRYRGSAVEQRKAQRRQQLIDAAIRVYGENGYRHSGVKQVCDAAGLTQRYFYESFAHSDELLIASYEQAARWMREDNMAAAEAAGADPVVRSRAMLLAYFQRLKENPTIARLLLIEIRGISPAVDEAIEKALEATSDDIARLLARPGQRFNGLLQAGILGGVIHIALHWMANGYRTPVDVVTDTALKLGVSLLDQGR</sequence>
<gene>
    <name evidence="7" type="ORF">GCM10007418_21370</name>
</gene>
<dbReference type="SUPFAM" id="SSF48498">
    <property type="entry name" value="Tetracyclin repressor-like, C-terminal domain"/>
    <property type="match status" value="1"/>
</dbReference>
<keyword evidence="8" id="KW-1185">Reference proteome</keyword>
<name>A0ABQ1PRD5_9GAMM</name>
<evidence type="ECO:0000256" key="1">
    <source>
        <dbReference type="ARBA" id="ARBA00023015"/>
    </source>
</evidence>
<evidence type="ECO:0000256" key="5">
    <source>
        <dbReference type="SAM" id="MobiDB-lite"/>
    </source>
</evidence>
<dbReference type="RefSeq" id="WP_150277031.1">
    <property type="nucleotide sequence ID" value="NZ_BMFF01000004.1"/>
</dbReference>
<proteinExistence type="predicted"/>
<comment type="caution">
    <text evidence="7">The sequence shown here is derived from an EMBL/GenBank/DDBJ whole genome shotgun (WGS) entry which is preliminary data.</text>
</comment>
<dbReference type="PANTHER" id="PTHR47506:SF1">
    <property type="entry name" value="HTH-TYPE TRANSCRIPTIONAL REGULATOR YJDC"/>
    <property type="match status" value="1"/>
</dbReference>
<dbReference type="PROSITE" id="PS50977">
    <property type="entry name" value="HTH_TETR_2"/>
    <property type="match status" value="1"/>
</dbReference>
<keyword evidence="2 4" id="KW-0238">DNA-binding</keyword>
<evidence type="ECO:0000313" key="7">
    <source>
        <dbReference type="EMBL" id="GGD01852.1"/>
    </source>
</evidence>
<dbReference type="Gene3D" id="1.10.357.10">
    <property type="entry name" value="Tetracycline Repressor, domain 2"/>
    <property type="match status" value="1"/>
</dbReference>
<evidence type="ECO:0000256" key="2">
    <source>
        <dbReference type="ARBA" id="ARBA00023125"/>
    </source>
</evidence>
<dbReference type="PANTHER" id="PTHR47506">
    <property type="entry name" value="TRANSCRIPTIONAL REGULATORY PROTEIN"/>
    <property type="match status" value="1"/>
</dbReference>
<evidence type="ECO:0000256" key="3">
    <source>
        <dbReference type="ARBA" id="ARBA00023163"/>
    </source>
</evidence>
<dbReference type="InterPro" id="IPR036271">
    <property type="entry name" value="Tet_transcr_reg_TetR-rel_C_sf"/>
</dbReference>
<evidence type="ECO:0000313" key="8">
    <source>
        <dbReference type="Proteomes" id="UP000638188"/>
    </source>
</evidence>
<feature type="domain" description="HTH tetR-type" evidence="6">
    <location>
        <begin position="30"/>
        <end position="90"/>
    </location>
</feature>
<organism evidence="7 8">
    <name type="scientific">Halopseudomonas salina</name>
    <dbReference type="NCBI Taxonomy" id="1323744"/>
    <lineage>
        <taxon>Bacteria</taxon>
        <taxon>Pseudomonadati</taxon>
        <taxon>Pseudomonadota</taxon>
        <taxon>Gammaproteobacteria</taxon>
        <taxon>Pseudomonadales</taxon>
        <taxon>Pseudomonadaceae</taxon>
        <taxon>Halopseudomonas</taxon>
    </lineage>
</organism>
<evidence type="ECO:0000256" key="4">
    <source>
        <dbReference type="PROSITE-ProRule" id="PRU00335"/>
    </source>
</evidence>
<feature type="region of interest" description="Disordered" evidence="5">
    <location>
        <begin position="1"/>
        <end position="30"/>
    </location>
</feature>
<keyword evidence="1" id="KW-0805">Transcription regulation</keyword>
<protein>
    <submittedName>
        <fullName evidence="7">TetR family transcriptional regulator</fullName>
    </submittedName>
</protein>